<protein>
    <recommendedName>
        <fullName evidence="2">HTH cro/C1-type domain-containing protein</fullName>
    </recommendedName>
</protein>
<feature type="compositionally biased region" description="Basic and acidic residues" evidence="1">
    <location>
        <begin position="16"/>
        <end position="31"/>
    </location>
</feature>
<dbReference type="EMBL" id="BAABGP010000010">
    <property type="protein sequence ID" value="GAA4483788.1"/>
    <property type="molecule type" value="Genomic_DNA"/>
</dbReference>
<evidence type="ECO:0000313" key="4">
    <source>
        <dbReference type="Proteomes" id="UP001500731"/>
    </source>
</evidence>
<feature type="compositionally biased region" description="Polar residues" evidence="1">
    <location>
        <begin position="1"/>
        <end position="13"/>
    </location>
</feature>
<dbReference type="SMART" id="SM00530">
    <property type="entry name" value="HTH_XRE"/>
    <property type="match status" value="1"/>
</dbReference>
<sequence>MSATTKARSTASWSDLRAKRAPDEKAVAEHRERFDAEARAYRLREIREEQGITQKELAERMALTQPTISALEAGDLDRSGLATLRAYVEALGGTVEVTAAFGERRIVLSSSEPTAA</sequence>
<feature type="domain" description="HTH cro/C1-type" evidence="2">
    <location>
        <begin position="43"/>
        <end position="98"/>
    </location>
</feature>
<accession>A0ABP8P8W6</accession>
<dbReference type="Gene3D" id="1.10.260.40">
    <property type="entry name" value="lambda repressor-like DNA-binding domains"/>
    <property type="match status" value="1"/>
</dbReference>
<keyword evidence="4" id="KW-1185">Reference proteome</keyword>
<dbReference type="Pfam" id="PF01381">
    <property type="entry name" value="HTH_3"/>
    <property type="match status" value="1"/>
</dbReference>
<feature type="region of interest" description="Disordered" evidence="1">
    <location>
        <begin position="1"/>
        <end position="31"/>
    </location>
</feature>
<gene>
    <name evidence="3" type="ORF">GCM10023171_15800</name>
</gene>
<dbReference type="PROSITE" id="PS50943">
    <property type="entry name" value="HTH_CROC1"/>
    <property type="match status" value="1"/>
</dbReference>
<organism evidence="3 4">
    <name type="scientific">Microbacterium panaciterrae</name>
    <dbReference type="NCBI Taxonomy" id="985759"/>
    <lineage>
        <taxon>Bacteria</taxon>
        <taxon>Bacillati</taxon>
        <taxon>Actinomycetota</taxon>
        <taxon>Actinomycetes</taxon>
        <taxon>Micrococcales</taxon>
        <taxon>Microbacteriaceae</taxon>
        <taxon>Microbacterium</taxon>
    </lineage>
</organism>
<dbReference type="CDD" id="cd00093">
    <property type="entry name" value="HTH_XRE"/>
    <property type="match status" value="1"/>
</dbReference>
<name>A0ABP8P8W6_9MICO</name>
<comment type="caution">
    <text evidence="3">The sequence shown here is derived from an EMBL/GenBank/DDBJ whole genome shotgun (WGS) entry which is preliminary data.</text>
</comment>
<proteinExistence type="predicted"/>
<dbReference type="InterPro" id="IPR010982">
    <property type="entry name" value="Lambda_DNA-bd_dom_sf"/>
</dbReference>
<reference evidence="4" key="1">
    <citation type="journal article" date="2019" name="Int. J. Syst. Evol. Microbiol.">
        <title>The Global Catalogue of Microorganisms (GCM) 10K type strain sequencing project: providing services to taxonomists for standard genome sequencing and annotation.</title>
        <authorList>
            <consortium name="The Broad Institute Genomics Platform"/>
            <consortium name="The Broad Institute Genome Sequencing Center for Infectious Disease"/>
            <person name="Wu L."/>
            <person name="Ma J."/>
        </authorList>
    </citation>
    <scope>NUCLEOTIDE SEQUENCE [LARGE SCALE GENOMIC DNA]</scope>
    <source>
        <strain evidence="4">JCM 17839</strain>
    </source>
</reference>
<dbReference type="InterPro" id="IPR001387">
    <property type="entry name" value="Cro/C1-type_HTH"/>
</dbReference>
<evidence type="ECO:0000313" key="3">
    <source>
        <dbReference type="EMBL" id="GAA4483788.1"/>
    </source>
</evidence>
<evidence type="ECO:0000259" key="2">
    <source>
        <dbReference type="PROSITE" id="PS50943"/>
    </source>
</evidence>
<dbReference type="Proteomes" id="UP001500731">
    <property type="component" value="Unassembled WGS sequence"/>
</dbReference>
<dbReference type="SUPFAM" id="SSF47413">
    <property type="entry name" value="lambda repressor-like DNA-binding domains"/>
    <property type="match status" value="1"/>
</dbReference>
<evidence type="ECO:0000256" key="1">
    <source>
        <dbReference type="SAM" id="MobiDB-lite"/>
    </source>
</evidence>
<dbReference type="RefSeq" id="WP_345185898.1">
    <property type="nucleotide sequence ID" value="NZ_BAABGP010000010.1"/>
</dbReference>